<evidence type="ECO:0000256" key="1">
    <source>
        <dbReference type="SAM" id="SignalP"/>
    </source>
</evidence>
<accession>A0ABT9IM14</accession>
<comment type="caution">
    <text evidence="2">The sequence shown here is derived from an EMBL/GenBank/DDBJ whole genome shotgun (WGS) entry which is preliminary data.</text>
</comment>
<name>A0ABT9IM14_9MICC</name>
<feature type="chain" id="PRO_5046234626" description="HNH endonuclease" evidence="1">
    <location>
        <begin position="36"/>
        <end position="161"/>
    </location>
</feature>
<dbReference type="CDD" id="cd00085">
    <property type="entry name" value="HNHc"/>
    <property type="match status" value="1"/>
</dbReference>
<dbReference type="RefSeq" id="WP_305995367.1">
    <property type="nucleotide sequence ID" value="NZ_JAVALS010000002.1"/>
</dbReference>
<dbReference type="Proteomes" id="UP001232725">
    <property type="component" value="Unassembled WGS sequence"/>
</dbReference>
<evidence type="ECO:0000313" key="3">
    <source>
        <dbReference type="Proteomes" id="UP001232725"/>
    </source>
</evidence>
<reference evidence="2 3" key="1">
    <citation type="submission" date="2023-08" db="EMBL/GenBank/DDBJ databases">
        <title>Arthrobacter horti sp. nov., isolated from forest soil.</title>
        <authorList>
            <person name="Park M."/>
        </authorList>
    </citation>
    <scope>NUCLEOTIDE SEQUENCE [LARGE SCALE GENOMIC DNA]</scope>
    <source>
        <strain evidence="2 3">YJM1</strain>
    </source>
</reference>
<dbReference type="EMBL" id="JAVALS010000002">
    <property type="protein sequence ID" value="MDP5226312.1"/>
    <property type="molecule type" value="Genomic_DNA"/>
</dbReference>
<sequence length="161" mass="17163">MSVSQGRFSRSISAAVLSTLLAAVGLSVVAVPAHATDATPTPALVSSATADPESAALAQAESTGQPVVVDALTTETSQTTAVPDGKMQAKISNAPLLRRYDTAWYDRGYSTPPGGWGAYDIHHITPREFGGSNDFFNLVPLPREIHKTMFNTWRIGYQCLK</sequence>
<keyword evidence="1" id="KW-0732">Signal</keyword>
<organism evidence="2 3">
    <name type="scientific">Arthrobacter horti</name>
    <dbReference type="NCBI Taxonomy" id="3068273"/>
    <lineage>
        <taxon>Bacteria</taxon>
        <taxon>Bacillati</taxon>
        <taxon>Actinomycetota</taxon>
        <taxon>Actinomycetes</taxon>
        <taxon>Micrococcales</taxon>
        <taxon>Micrococcaceae</taxon>
        <taxon>Arthrobacter</taxon>
    </lineage>
</organism>
<gene>
    <name evidence="2" type="ORF">Q9R02_03985</name>
</gene>
<keyword evidence="3" id="KW-1185">Reference proteome</keyword>
<dbReference type="InterPro" id="IPR003615">
    <property type="entry name" value="HNH_nuc"/>
</dbReference>
<protein>
    <recommendedName>
        <fullName evidence="4">HNH endonuclease</fullName>
    </recommendedName>
</protein>
<feature type="signal peptide" evidence="1">
    <location>
        <begin position="1"/>
        <end position="35"/>
    </location>
</feature>
<proteinExistence type="predicted"/>
<evidence type="ECO:0000313" key="2">
    <source>
        <dbReference type="EMBL" id="MDP5226312.1"/>
    </source>
</evidence>
<evidence type="ECO:0008006" key="4">
    <source>
        <dbReference type="Google" id="ProtNLM"/>
    </source>
</evidence>